<dbReference type="eggNOG" id="ENOG5033C4U">
    <property type="taxonomic scope" value="Bacteria"/>
</dbReference>
<proteinExistence type="predicted"/>
<dbReference type="STRING" id="483218.BACPEC_01056"/>
<sequence>MTPQQIYDDFNKLESDSMGGYIWKENPRTGEAIYNEIKELYYAGKEEEAVQYIKEVYECEEEVARQVFDIFKSKTHKVTPLMKAEVEAYERACRNKNVPKCPTCGSTNIKKISSMSKAVGMLTLGILDADIHRTFYCKNCGYRW</sequence>
<protein>
    <submittedName>
        <fullName evidence="1">Uncharacterized protein</fullName>
    </submittedName>
</protein>
<dbReference type="AlphaFoldDB" id="B7AQU9"/>
<gene>
    <name evidence="1" type="ORF">BACPEC_01056</name>
</gene>
<evidence type="ECO:0000313" key="1">
    <source>
        <dbReference type="EMBL" id="EEC58071.1"/>
    </source>
</evidence>
<accession>B7AQU9</accession>
<keyword evidence="2" id="KW-1185">Reference proteome</keyword>
<evidence type="ECO:0000313" key="2">
    <source>
        <dbReference type="Proteomes" id="UP000003136"/>
    </source>
</evidence>
<dbReference type="HOGENOM" id="CLU_149820_0_0_9"/>
<reference evidence="1 2" key="1">
    <citation type="submission" date="2008-11" db="EMBL/GenBank/DDBJ databases">
        <title>Draft genome sequence of Bacteroides pectinophilus (ATCC 43243).</title>
        <authorList>
            <person name="Sudarsanam P."/>
            <person name="Ley R."/>
            <person name="Guruge J."/>
            <person name="Turnbaugh P.J."/>
            <person name="Mahowald M."/>
            <person name="Liep D."/>
            <person name="Gordon J."/>
        </authorList>
    </citation>
    <scope>NUCLEOTIDE SEQUENCE [LARGE SCALE GENOMIC DNA]</scope>
    <source>
        <strain evidence="1 2">ATCC 43243</strain>
    </source>
</reference>
<reference evidence="1 2" key="2">
    <citation type="submission" date="2008-11" db="EMBL/GenBank/DDBJ databases">
        <authorList>
            <person name="Fulton L."/>
            <person name="Clifton S."/>
            <person name="Fulton B."/>
            <person name="Xu J."/>
            <person name="Minx P."/>
            <person name="Pepin K.H."/>
            <person name="Johnson M."/>
            <person name="Bhonagiri V."/>
            <person name="Nash W.E."/>
            <person name="Mardis E.R."/>
            <person name="Wilson R.K."/>
        </authorList>
    </citation>
    <scope>NUCLEOTIDE SEQUENCE [LARGE SCALE GENOMIC DNA]</scope>
    <source>
        <strain evidence="1 2">ATCC 43243</strain>
    </source>
</reference>
<comment type="caution">
    <text evidence="1">The sequence shown here is derived from an EMBL/GenBank/DDBJ whole genome shotgun (WGS) entry which is preliminary data.</text>
</comment>
<organism evidence="1 2">
    <name type="scientific">[Bacteroides] pectinophilus ATCC 43243</name>
    <dbReference type="NCBI Taxonomy" id="483218"/>
    <lineage>
        <taxon>Bacteria</taxon>
        <taxon>Bacillati</taxon>
        <taxon>Bacillota</taxon>
        <taxon>Clostridia</taxon>
        <taxon>Eubacteriales</taxon>
    </lineage>
</organism>
<dbReference type="Proteomes" id="UP000003136">
    <property type="component" value="Unassembled WGS sequence"/>
</dbReference>
<name>B7AQU9_9FIRM</name>
<dbReference type="EMBL" id="ABVQ01000035">
    <property type="protein sequence ID" value="EEC58071.1"/>
    <property type="molecule type" value="Genomic_DNA"/>
</dbReference>